<keyword evidence="4" id="KW-0378">Hydrolase</keyword>
<evidence type="ECO:0000259" key="7">
    <source>
        <dbReference type="SMART" id="SM00479"/>
    </source>
</evidence>
<dbReference type="AlphaFoldDB" id="A0A2I0M5G6"/>
<keyword evidence="9" id="KW-1185">Reference proteome</keyword>
<dbReference type="PANTHER" id="PTHR12801:SF152">
    <property type="entry name" value="EXONUCLEASE DOMAIN-CONTAINING PROTEIN"/>
    <property type="match status" value="1"/>
</dbReference>
<evidence type="ECO:0000256" key="1">
    <source>
        <dbReference type="ARBA" id="ARBA00004123"/>
    </source>
</evidence>
<feature type="domain" description="Exonuclease" evidence="7">
    <location>
        <begin position="15"/>
        <end position="174"/>
    </location>
</feature>
<proteinExistence type="inferred from homology"/>
<comment type="caution">
    <text evidence="8">The sequence shown here is derived from an EMBL/GenBank/DDBJ whole genome shotgun (WGS) entry which is preliminary data.</text>
</comment>
<comment type="similarity">
    <text evidence="2">Belongs to the REXO1/REXO3 family.</text>
</comment>
<dbReference type="InterPro" id="IPR012337">
    <property type="entry name" value="RNaseH-like_sf"/>
</dbReference>
<dbReference type="GO" id="GO:0003676">
    <property type="term" value="F:nucleic acid binding"/>
    <property type="evidence" value="ECO:0007669"/>
    <property type="project" value="InterPro"/>
</dbReference>
<dbReference type="InterPro" id="IPR013520">
    <property type="entry name" value="Ribonucl_H"/>
</dbReference>
<dbReference type="Proteomes" id="UP000053872">
    <property type="component" value="Unassembled WGS sequence"/>
</dbReference>
<dbReference type="InterPro" id="IPR036397">
    <property type="entry name" value="RNaseH_sf"/>
</dbReference>
<sequence length="178" mass="20215">MKTLIKSPPFDRNYGVYALDCETCYTTRGVELTRVTVVDAKLQVVYDTFVKPDGKIIDYDIRLSGAMEDDLKNTTTSLRDVQAILLNLFSAETILIGHSLENNLYALKLIHGTVVDTSIVFPHRLGLPHKRALGSLMADYLRRIHQDDVGGHNSRNNAVACMELILWKVKEDKKRRKR</sequence>
<dbReference type="InParanoid" id="A0A2I0M5G6"/>
<evidence type="ECO:0000256" key="4">
    <source>
        <dbReference type="ARBA" id="ARBA00022801"/>
    </source>
</evidence>
<dbReference type="InterPro" id="IPR047021">
    <property type="entry name" value="REXO1/3/4-like"/>
</dbReference>
<dbReference type="SMART" id="SM00479">
    <property type="entry name" value="EXOIII"/>
    <property type="match status" value="1"/>
</dbReference>
<evidence type="ECO:0000256" key="3">
    <source>
        <dbReference type="ARBA" id="ARBA00022722"/>
    </source>
</evidence>
<gene>
    <name evidence="8" type="ORF">A306_00000384</name>
</gene>
<evidence type="ECO:0000313" key="9">
    <source>
        <dbReference type="Proteomes" id="UP000053872"/>
    </source>
</evidence>
<organism evidence="8 9">
    <name type="scientific">Columba livia</name>
    <name type="common">Rock dove</name>
    <dbReference type="NCBI Taxonomy" id="8932"/>
    <lineage>
        <taxon>Eukaryota</taxon>
        <taxon>Metazoa</taxon>
        <taxon>Chordata</taxon>
        <taxon>Craniata</taxon>
        <taxon>Vertebrata</taxon>
        <taxon>Euteleostomi</taxon>
        <taxon>Archelosauria</taxon>
        <taxon>Archosauria</taxon>
        <taxon>Dinosauria</taxon>
        <taxon>Saurischia</taxon>
        <taxon>Theropoda</taxon>
        <taxon>Coelurosauria</taxon>
        <taxon>Aves</taxon>
        <taxon>Neognathae</taxon>
        <taxon>Neoaves</taxon>
        <taxon>Columbimorphae</taxon>
        <taxon>Columbiformes</taxon>
        <taxon>Columbidae</taxon>
        <taxon>Columba</taxon>
    </lineage>
</organism>
<dbReference type="CDD" id="cd06145">
    <property type="entry name" value="REX1_like"/>
    <property type="match status" value="1"/>
</dbReference>
<dbReference type="GO" id="GO:0005634">
    <property type="term" value="C:nucleus"/>
    <property type="evidence" value="ECO:0007669"/>
    <property type="project" value="UniProtKB-SubCell"/>
</dbReference>
<dbReference type="InterPro" id="IPR034922">
    <property type="entry name" value="REX1-like_exo"/>
</dbReference>
<reference evidence="8 9" key="1">
    <citation type="journal article" date="2013" name="Science">
        <title>Genomic diversity and evolution of the head crest in the rock pigeon.</title>
        <authorList>
            <person name="Shapiro M.D."/>
            <person name="Kronenberg Z."/>
            <person name="Li C."/>
            <person name="Domyan E.T."/>
            <person name="Pan H."/>
            <person name="Campbell M."/>
            <person name="Tan H."/>
            <person name="Huff C.D."/>
            <person name="Hu H."/>
            <person name="Vickrey A.I."/>
            <person name="Nielsen S.C."/>
            <person name="Stringham S.A."/>
            <person name="Hu H."/>
            <person name="Willerslev E."/>
            <person name="Gilbert M.T."/>
            <person name="Yandell M."/>
            <person name="Zhang G."/>
            <person name="Wang J."/>
        </authorList>
    </citation>
    <scope>NUCLEOTIDE SEQUENCE [LARGE SCALE GENOMIC DNA]</scope>
    <source>
        <tissue evidence="8">Blood</tissue>
    </source>
</reference>
<evidence type="ECO:0000256" key="2">
    <source>
        <dbReference type="ARBA" id="ARBA00006357"/>
    </source>
</evidence>
<dbReference type="Gene3D" id="3.30.420.10">
    <property type="entry name" value="Ribonuclease H-like superfamily/Ribonuclease H"/>
    <property type="match status" value="1"/>
</dbReference>
<dbReference type="FunFam" id="3.30.420.10:FF:000021">
    <property type="entry name" value="RNA exonuclease 1 homolog"/>
    <property type="match status" value="1"/>
</dbReference>
<protein>
    <recommendedName>
        <fullName evidence="7">Exonuclease domain-containing protein</fullName>
    </recommendedName>
</protein>
<dbReference type="EMBL" id="AKCR02000037">
    <property type="protein sequence ID" value="PKK24919.1"/>
    <property type="molecule type" value="Genomic_DNA"/>
</dbReference>
<dbReference type="SUPFAM" id="SSF53098">
    <property type="entry name" value="Ribonuclease H-like"/>
    <property type="match status" value="1"/>
</dbReference>
<dbReference type="GO" id="GO:0004527">
    <property type="term" value="F:exonuclease activity"/>
    <property type="evidence" value="ECO:0007669"/>
    <property type="project" value="UniProtKB-KW"/>
</dbReference>
<keyword evidence="6" id="KW-0539">Nucleus</keyword>
<evidence type="ECO:0000313" key="8">
    <source>
        <dbReference type="EMBL" id="PKK24919.1"/>
    </source>
</evidence>
<accession>A0A2I0M5G6</accession>
<evidence type="ECO:0000256" key="5">
    <source>
        <dbReference type="ARBA" id="ARBA00022839"/>
    </source>
</evidence>
<comment type="subcellular location">
    <subcellularLocation>
        <location evidence="1">Nucleus</location>
    </subcellularLocation>
</comment>
<keyword evidence="5" id="KW-0269">Exonuclease</keyword>
<evidence type="ECO:0000256" key="6">
    <source>
        <dbReference type="ARBA" id="ARBA00023242"/>
    </source>
</evidence>
<name>A0A2I0M5G6_COLLI</name>
<keyword evidence="3" id="KW-0540">Nuclease</keyword>
<dbReference type="STRING" id="8932.A0A2I0M5G6"/>
<dbReference type="PANTHER" id="PTHR12801">
    <property type="entry name" value="RNA EXONUCLEASE REXO1 / RECO3 FAMILY MEMBER-RELATED"/>
    <property type="match status" value="1"/>
</dbReference>